<dbReference type="Gene3D" id="3.30.428.10">
    <property type="entry name" value="HIT-like"/>
    <property type="match status" value="1"/>
</dbReference>
<evidence type="ECO:0000313" key="6">
    <source>
        <dbReference type="EMBL" id="HGQ55204.1"/>
    </source>
</evidence>
<evidence type="ECO:0000256" key="4">
    <source>
        <dbReference type="PROSITE-ProRule" id="PRU00464"/>
    </source>
</evidence>
<dbReference type="CDD" id="cd01275">
    <property type="entry name" value="FHIT"/>
    <property type="match status" value="1"/>
</dbReference>
<feature type="binding site" evidence="3">
    <location>
        <position position="49"/>
    </location>
    <ligand>
        <name>substrate</name>
    </ligand>
</feature>
<feature type="binding site" evidence="3">
    <location>
        <begin position="111"/>
        <end position="114"/>
    </location>
    <ligand>
        <name>substrate</name>
    </ligand>
</feature>
<evidence type="ECO:0000256" key="2">
    <source>
        <dbReference type="PIRSR" id="PIRSR639383-1"/>
    </source>
</evidence>
<dbReference type="AlphaFoldDB" id="A0A7C4S1D7"/>
<evidence type="ECO:0000313" key="7">
    <source>
        <dbReference type="EMBL" id="HGU47420.1"/>
    </source>
</evidence>
<sequence length="159" mass="18588">MENLFAPWRMEYIEKGKKEGCIFCDVFKENDDKKNLILTRSTHSFLIMNRYPYNNGHLMVVCNLHKKDIEEFNKEEILDIFSLLSKAIEVLKKVLSPQGFNIGINLGEVAGAGVKDHFHIHIVPRWQGDTNFMPLLCETKVISEHLRTTYEKLLPYFQK</sequence>
<dbReference type="InterPro" id="IPR039383">
    <property type="entry name" value="FHIT"/>
</dbReference>
<name>A0A7C4S1D7_UNCW3</name>
<dbReference type="SUPFAM" id="SSF54197">
    <property type="entry name" value="HIT-like"/>
    <property type="match status" value="1"/>
</dbReference>
<feature type="active site" description="Tele-AMP-histidine intermediate" evidence="2">
    <location>
        <position position="119"/>
    </location>
</feature>
<dbReference type="EMBL" id="DSZH01000113">
    <property type="protein sequence ID" value="HGU47420.1"/>
    <property type="molecule type" value="Genomic_DNA"/>
</dbReference>
<accession>A0A7C4S1D7</accession>
<evidence type="ECO:0000256" key="1">
    <source>
        <dbReference type="ARBA" id="ARBA00022741"/>
    </source>
</evidence>
<dbReference type="Pfam" id="PF01230">
    <property type="entry name" value="HIT"/>
    <property type="match status" value="1"/>
</dbReference>
<feature type="binding site" evidence="3">
    <location>
        <position position="121"/>
    </location>
    <ligand>
        <name>substrate</name>
    </ligand>
</feature>
<feature type="domain" description="HIT" evidence="5">
    <location>
        <begin position="22"/>
        <end position="132"/>
    </location>
</feature>
<dbReference type="PANTHER" id="PTHR42997:SF1">
    <property type="entry name" value="AP-4-A PHOSPHORYLASE"/>
    <property type="match status" value="1"/>
</dbReference>
<feature type="short sequence motif" description="Histidine triad motif" evidence="4">
    <location>
        <begin position="117"/>
        <end position="121"/>
    </location>
</feature>
<organism evidence="7">
    <name type="scientific">candidate division WOR-3 bacterium</name>
    <dbReference type="NCBI Taxonomy" id="2052148"/>
    <lineage>
        <taxon>Bacteria</taxon>
        <taxon>Bacteria division WOR-3</taxon>
    </lineage>
</organism>
<dbReference type="EMBL" id="DTBX01000072">
    <property type="protein sequence ID" value="HGQ55204.1"/>
    <property type="molecule type" value="Genomic_DNA"/>
</dbReference>
<evidence type="ECO:0000256" key="3">
    <source>
        <dbReference type="PIRSR" id="PIRSR639383-2"/>
    </source>
</evidence>
<reference evidence="7" key="1">
    <citation type="journal article" date="2020" name="mSystems">
        <title>Genome- and Community-Level Interaction Insights into Carbon Utilization and Element Cycling Functions of Hydrothermarchaeota in Hydrothermal Sediment.</title>
        <authorList>
            <person name="Zhou Z."/>
            <person name="Liu Y."/>
            <person name="Xu W."/>
            <person name="Pan J."/>
            <person name="Luo Z.H."/>
            <person name="Li M."/>
        </authorList>
    </citation>
    <scope>NUCLEOTIDE SEQUENCE [LARGE SCALE GENOMIC DNA]</scope>
    <source>
        <strain evidence="7">SpSt-594</strain>
        <strain evidence="6">SpSt-655</strain>
    </source>
</reference>
<dbReference type="InterPro" id="IPR011146">
    <property type="entry name" value="HIT-like"/>
</dbReference>
<keyword evidence="1" id="KW-0547">Nucleotide-binding</keyword>
<dbReference type="PROSITE" id="PS51084">
    <property type="entry name" value="HIT_2"/>
    <property type="match status" value="1"/>
</dbReference>
<dbReference type="InterPro" id="IPR036265">
    <property type="entry name" value="HIT-like_sf"/>
</dbReference>
<evidence type="ECO:0000259" key="5">
    <source>
        <dbReference type="PROSITE" id="PS51084"/>
    </source>
</evidence>
<dbReference type="PANTHER" id="PTHR42997">
    <property type="entry name" value="HIT FAMILY HYDROLASE"/>
    <property type="match status" value="1"/>
</dbReference>
<gene>
    <name evidence="7" type="ORF">ENT60_02515</name>
    <name evidence="6" type="ORF">ENU28_01910</name>
</gene>
<dbReference type="GO" id="GO:0003824">
    <property type="term" value="F:catalytic activity"/>
    <property type="evidence" value="ECO:0007669"/>
    <property type="project" value="InterPro"/>
</dbReference>
<proteinExistence type="predicted"/>
<dbReference type="GO" id="GO:0000166">
    <property type="term" value="F:nucleotide binding"/>
    <property type="evidence" value="ECO:0007669"/>
    <property type="project" value="UniProtKB-KW"/>
</dbReference>
<protein>
    <submittedName>
        <fullName evidence="7">HIT domain-containing protein</fullName>
    </submittedName>
</protein>
<comment type="caution">
    <text evidence="7">The sequence shown here is derived from an EMBL/GenBank/DDBJ whole genome shotgun (WGS) entry which is preliminary data.</text>
</comment>
<dbReference type="InterPro" id="IPR052908">
    <property type="entry name" value="AP-4-A_phosphorylase"/>
</dbReference>